<evidence type="ECO:0000313" key="3">
    <source>
        <dbReference type="Proteomes" id="UP001176961"/>
    </source>
</evidence>
<dbReference type="EMBL" id="CATQJL010000316">
    <property type="protein sequence ID" value="CAJ0607195.1"/>
    <property type="molecule type" value="Genomic_DNA"/>
</dbReference>
<comment type="caution">
    <text evidence="2">The sequence shown here is derived from an EMBL/GenBank/DDBJ whole genome shotgun (WGS) entry which is preliminary data.</text>
</comment>
<feature type="compositionally biased region" description="Polar residues" evidence="1">
    <location>
        <begin position="116"/>
        <end position="130"/>
    </location>
</feature>
<name>A0AA36HAI9_CYLNA</name>
<gene>
    <name evidence="2" type="ORF">CYNAS_LOCUS19178</name>
</gene>
<reference evidence="2" key="1">
    <citation type="submission" date="2023-07" db="EMBL/GenBank/DDBJ databases">
        <authorList>
            <consortium name="CYATHOMIX"/>
        </authorList>
    </citation>
    <scope>NUCLEOTIDE SEQUENCE</scope>
    <source>
        <strain evidence="2">N/A</strain>
    </source>
</reference>
<dbReference type="AlphaFoldDB" id="A0AA36HAI9"/>
<evidence type="ECO:0000313" key="2">
    <source>
        <dbReference type="EMBL" id="CAJ0607195.1"/>
    </source>
</evidence>
<evidence type="ECO:0000256" key="1">
    <source>
        <dbReference type="SAM" id="MobiDB-lite"/>
    </source>
</evidence>
<keyword evidence="3" id="KW-1185">Reference proteome</keyword>
<organism evidence="2 3">
    <name type="scientific">Cylicocyclus nassatus</name>
    <name type="common">Nematode worm</name>
    <dbReference type="NCBI Taxonomy" id="53992"/>
    <lineage>
        <taxon>Eukaryota</taxon>
        <taxon>Metazoa</taxon>
        <taxon>Ecdysozoa</taxon>
        <taxon>Nematoda</taxon>
        <taxon>Chromadorea</taxon>
        <taxon>Rhabditida</taxon>
        <taxon>Rhabditina</taxon>
        <taxon>Rhabditomorpha</taxon>
        <taxon>Strongyloidea</taxon>
        <taxon>Strongylidae</taxon>
        <taxon>Cylicocyclus</taxon>
    </lineage>
</organism>
<dbReference type="PANTHER" id="PTHR47331">
    <property type="entry name" value="PHD-TYPE DOMAIN-CONTAINING PROTEIN"/>
    <property type="match status" value="1"/>
</dbReference>
<sequence>MTSTVRSHKGLVTKKNQIVLAWLEESSQFLQTAQQTNTQHEHSKELALAVSMCDEYPQLLEVSLTKLTEAFDKLEDTTDEDEDRIDKYIETVGETIIRLHAHRSNLKKTLQEDNTGKSTGTEEYAGSQQTEIQRVNDEVLKRFKESIEKREDGYYVRLPWKENHPDLPDNKALALKRLKKVLEIYQKDDEILQAYDNTFTDQLQKGVIEETSENPADCGSRGLTAGALSDHTWWKGPSFINKVDYATLTEIEKDEEVITATMDSIAHISTEQPNDQIIDLTRYSSLEKAQRVLVYALRFIGKSSIHFTEERKTEIQRNIPALKAMSRSQNITGAEMHESRMCIIRDHQKHYVDEHLIKSQKELNIREDEQGVLRCYGRLKKADISLTARTPIYIAPKTALISIYL</sequence>
<accession>A0AA36HAI9</accession>
<dbReference type="Proteomes" id="UP001176961">
    <property type="component" value="Unassembled WGS sequence"/>
</dbReference>
<feature type="region of interest" description="Disordered" evidence="1">
    <location>
        <begin position="108"/>
        <end position="130"/>
    </location>
</feature>
<proteinExistence type="predicted"/>
<protein>
    <submittedName>
        <fullName evidence="2">Uncharacterized protein</fullName>
    </submittedName>
</protein>